<evidence type="ECO:0000256" key="2">
    <source>
        <dbReference type="ARBA" id="ARBA00022723"/>
    </source>
</evidence>
<accession>A0ABT0QFW7</accession>
<keyword evidence="7" id="KW-1185">Reference proteome</keyword>
<evidence type="ECO:0000259" key="5">
    <source>
        <dbReference type="PROSITE" id="PS51007"/>
    </source>
</evidence>
<gene>
    <name evidence="6" type="ORF">M3P09_12760</name>
</gene>
<keyword evidence="1 4" id="KW-0349">Heme</keyword>
<dbReference type="NCBIfam" id="TIGR02603">
    <property type="entry name" value="CxxCH_TIGR02603"/>
    <property type="match status" value="1"/>
</dbReference>
<protein>
    <submittedName>
        <fullName evidence="6">C-type cytochrome</fullName>
    </submittedName>
</protein>
<dbReference type="InterPro" id="IPR036909">
    <property type="entry name" value="Cyt_c-like_dom_sf"/>
</dbReference>
<dbReference type="PROSITE" id="PS51007">
    <property type="entry name" value="CYTC"/>
    <property type="match status" value="1"/>
</dbReference>
<dbReference type="Proteomes" id="UP001165381">
    <property type="component" value="Unassembled WGS sequence"/>
</dbReference>
<comment type="caution">
    <text evidence="6">The sequence shown here is derived from an EMBL/GenBank/DDBJ whole genome shotgun (WGS) entry which is preliminary data.</text>
</comment>
<dbReference type="Gene3D" id="1.10.760.10">
    <property type="entry name" value="Cytochrome c-like domain"/>
    <property type="match status" value="1"/>
</dbReference>
<dbReference type="PANTHER" id="PTHR33546">
    <property type="entry name" value="LARGE, MULTIFUNCTIONAL SECRETED PROTEIN-RELATED"/>
    <property type="match status" value="1"/>
</dbReference>
<dbReference type="InterPro" id="IPR013427">
    <property type="entry name" value="Haem-bd_dom_put"/>
</dbReference>
<dbReference type="SUPFAM" id="SSF50952">
    <property type="entry name" value="Soluble quinoprotein glucose dehydrogenase"/>
    <property type="match status" value="1"/>
</dbReference>
<keyword evidence="2 4" id="KW-0479">Metal-binding</keyword>
<evidence type="ECO:0000313" key="7">
    <source>
        <dbReference type="Proteomes" id="UP001165381"/>
    </source>
</evidence>
<evidence type="ECO:0000256" key="3">
    <source>
        <dbReference type="ARBA" id="ARBA00023004"/>
    </source>
</evidence>
<dbReference type="EMBL" id="JAMFLZ010000005">
    <property type="protein sequence ID" value="MCL6295873.1"/>
    <property type="molecule type" value="Genomic_DNA"/>
</dbReference>
<evidence type="ECO:0000256" key="4">
    <source>
        <dbReference type="PROSITE-ProRule" id="PRU00433"/>
    </source>
</evidence>
<dbReference type="SUPFAM" id="SSF46626">
    <property type="entry name" value="Cytochrome c"/>
    <property type="match status" value="1"/>
</dbReference>
<dbReference type="InterPro" id="IPR011042">
    <property type="entry name" value="6-blade_b-propeller_TolB-like"/>
</dbReference>
<organism evidence="6 7">
    <name type="scientific">Jejuia spongiicola</name>
    <dbReference type="NCBI Taxonomy" id="2942207"/>
    <lineage>
        <taxon>Bacteria</taxon>
        <taxon>Pseudomonadati</taxon>
        <taxon>Bacteroidota</taxon>
        <taxon>Flavobacteriia</taxon>
        <taxon>Flavobacteriales</taxon>
        <taxon>Flavobacteriaceae</taxon>
        <taxon>Jejuia</taxon>
    </lineage>
</organism>
<dbReference type="InterPro" id="IPR009056">
    <property type="entry name" value="Cyt_c-like_dom"/>
</dbReference>
<dbReference type="RefSeq" id="WP_249973436.1">
    <property type="nucleotide sequence ID" value="NZ_JAMFLZ010000005.1"/>
</dbReference>
<name>A0ABT0QFW7_9FLAO</name>
<keyword evidence="3 4" id="KW-0408">Iron</keyword>
<feature type="domain" description="Cytochrome c" evidence="5">
    <location>
        <begin position="727"/>
        <end position="865"/>
    </location>
</feature>
<dbReference type="PANTHER" id="PTHR33546:SF1">
    <property type="entry name" value="LARGE, MULTIFUNCTIONAL SECRETED PROTEIN"/>
    <property type="match status" value="1"/>
</dbReference>
<dbReference type="InterPro" id="IPR011041">
    <property type="entry name" value="Quinoprot_gluc/sorb_DH_b-prop"/>
</dbReference>
<evidence type="ECO:0000256" key="1">
    <source>
        <dbReference type="ARBA" id="ARBA00022617"/>
    </source>
</evidence>
<evidence type="ECO:0000313" key="6">
    <source>
        <dbReference type="EMBL" id="MCL6295873.1"/>
    </source>
</evidence>
<reference evidence="6" key="1">
    <citation type="submission" date="2022-05" db="EMBL/GenBank/DDBJ databases">
        <authorList>
            <person name="Park J.-S."/>
        </authorList>
    </citation>
    <scope>NUCLEOTIDE SEQUENCE</scope>
    <source>
        <strain evidence="6">2012CJ34-3</strain>
    </source>
</reference>
<dbReference type="Pfam" id="PF00034">
    <property type="entry name" value="Cytochrom_C"/>
    <property type="match status" value="1"/>
</dbReference>
<dbReference type="PROSITE" id="PS51257">
    <property type="entry name" value="PROKAR_LIPOPROTEIN"/>
    <property type="match status" value="1"/>
</dbReference>
<proteinExistence type="predicted"/>
<dbReference type="Gene3D" id="2.120.10.30">
    <property type="entry name" value="TolB, C-terminal domain"/>
    <property type="match status" value="1"/>
</dbReference>
<sequence length="873" mass="98144">MKKSFSRYLAISFTCLVIIACSSDPETIITERITQQGITMPKGFEIEKLYSPGEHNQGSWVSVTKDDKGRLYASDQYGNIYRVTLPNVENKQDSVQVKKLNVTIGMAQGLLWHNKNLYALVNAHPDNELKIHSGFYKITDANDDDDFDTVSMLRSFDGDGEHGPHNIVLAPDGKSLYLVLGNHTDIPEDIESTIPKNWGEDNLLPVIKDPSGHANDRKAPGGWVVKTDFEGKDWTILSVGLRNTYDIAFNHDGELFAFDSDMEYDMGMPWYRPIRLCHLTSGSDFGWRTGTGKFAPEYPDNLPGIANLGQGSPTGLLQGNGLKFPAYYQKGLYLFDWSYGTMYFANLTPKGSSYTAEVTEFLSGVPLPLTNGIVGNDGALYFLTGGRRLESALYKVTYTGTRSNEMQKLSENTSGKNKRILRKKIEAFQIKKDATQIDFLVENLSDEDRYIRYASRVALENQDVNIWKYKVARGDNTLRKIAVAIAIAHQGQNNDRIMALKTLLEMDWEILNETEKTDFLRAVELLIIRTEEKMDLSLSTSIKDKLLPFYLKESHLVNKQLCALFSYLDVPEILEPTIYKMENDTITSNLKSIYLSGDISKRSDQYGKDVENMLKNMPNQQNISYAKSLSEIKTGWTKALRERYFRWYNRALKKSGGKQYSNFIKAIQRKALDNVIVDERAYFESLSTESMSQQANLMKDVKMPVGPGKNYAVSDVEKAYKANKQNADFKSGENLFRASLCVSCHSVKGVGGNSGPELTQLGTRFSIKDMAEAIIHPSKAVSDRYRNTIYHLNNGNSITGRLINETENEIEISVNAFSPDITSKINKKDILKKEIASQSAMPTGLINGLNEKELSDLMAFLIAGGDKSNKVYN</sequence>